<feature type="region of interest" description="Disordered" evidence="9">
    <location>
        <begin position="1"/>
        <end position="49"/>
    </location>
</feature>
<dbReference type="GO" id="GO:0098719">
    <property type="term" value="P:sodium ion import across plasma membrane"/>
    <property type="evidence" value="ECO:0007669"/>
    <property type="project" value="TreeGrafter"/>
</dbReference>
<evidence type="ECO:0000256" key="1">
    <source>
        <dbReference type="ARBA" id="ARBA00004141"/>
    </source>
</evidence>
<dbReference type="GO" id="GO:0051453">
    <property type="term" value="P:regulation of intracellular pH"/>
    <property type="evidence" value="ECO:0007669"/>
    <property type="project" value="TreeGrafter"/>
</dbReference>
<dbReference type="EMBL" id="HBIM01001409">
    <property type="protein sequence ID" value="CAE0403002.1"/>
    <property type="molecule type" value="Transcribed_RNA"/>
</dbReference>
<keyword evidence="3 10" id="KW-0812">Transmembrane</keyword>
<dbReference type="GO" id="GO:0015385">
    <property type="term" value="F:sodium:proton antiporter activity"/>
    <property type="evidence" value="ECO:0007669"/>
    <property type="project" value="InterPro"/>
</dbReference>
<dbReference type="PRINTS" id="PR01084">
    <property type="entry name" value="NAHEXCHNGR"/>
</dbReference>
<evidence type="ECO:0000259" key="11">
    <source>
        <dbReference type="Pfam" id="PF00999"/>
    </source>
</evidence>
<feature type="compositionally biased region" description="Low complexity" evidence="9">
    <location>
        <begin position="22"/>
        <end position="40"/>
    </location>
</feature>
<feature type="region of interest" description="Disordered" evidence="9">
    <location>
        <begin position="926"/>
        <end position="980"/>
    </location>
</feature>
<dbReference type="PANTHER" id="PTHR10110">
    <property type="entry name" value="SODIUM/HYDROGEN EXCHANGER"/>
    <property type="match status" value="1"/>
</dbReference>
<keyword evidence="7 10" id="KW-0472">Membrane</keyword>
<protein>
    <recommendedName>
        <fullName evidence="11">Cation/H+ exchanger transmembrane domain-containing protein</fullName>
    </recommendedName>
</protein>
<organism evidence="12">
    <name type="scientific">Amphora coffeiformis</name>
    <dbReference type="NCBI Taxonomy" id="265554"/>
    <lineage>
        <taxon>Eukaryota</taxon>
        <taxon>Sar</taxon>
        <taxon>Stramenopiles</taxon>
        <taxon>Ochrophyta</taxon>
        <taxon>Bacillariophyta</taxon>
        <taxon>Bacillariophyceae</taxon>
        <taxon>Bacillariophycidae</taxon>
        <taxon>Thalassiophysales</taxon>
        <taxon>Catenulaceae</taxon>
        <taxon>Amphora</taxon>
    </lineage>
</organism>
<feature type="region of interest" description="Disordered" evidence="9">
    <location>
        <begin position="688"/>
        <end position="707"/>
    </location>
</feature>
<dbReference type="Pfam" id="PF00999">
    <property type="entry name" value="Na_H_Exchanger"/>
    <property type="match status" value="1"/>
</dbReference>
<keyword evidence="2" id="KW-0813">Transport</keyword>
<feature type="transmembrane region" description="Helical" evidence="10">
    <location>
        <begin position="843"/>
        <end position="862"/>
    </location>
</feature>
<evidence type="ECO:0000256" key="5">
    <source>
        <dbReference type="ARBA" id="ARBA00023053"/>
    </source>
</evidence>
<dbReference type="AlphaFoldDB" id="A0A7S3KWJ9"/>
<evidence type="ECO:0000256" key="2">
    <source>
        <dbReference type="ARBA" id="ARBA00022448"/>
    </source>
</evidence>
<evidence type="ECO:0000313" key="12">
    <source>
        <dbReference type="EMBL" id="CAE0403002.1"/>
    </source>
</evidence>
<name>A0A7S3KWJ9_9STRA</name>
<feature type="transmembrane region" description="Helical" evidence="10">
    <location>
        <begin position="638"/>
        <end position="655"/>
    </location>
</feature>
<feature type="compositionally biased region" description="Basic and acidic residues" evidence="9">
    <location>
        <begin position="691"/>
        <end position="707"/>
    </location>
</feature>
<feature type="transmembrane region" description="Helical" evidence="10">
    <location>
        <begin position="738"/>
        <end position="760"/>
    </location>
</feature>
<feature type="transmembrane region" description="Helical" evidence="10">
    <location>
        <begin position="466"/>
        <end position="483"/>
    </location>
</feature>
<comment type="subcellular location">
    <subcellularLocation>
        <location evidence="1">Membrane</location>
        <topology evidence="1">Multi-pass membrane protein</topology>
    </subcellularLocation>
</comment>
<evidence type="ECO:0000256" key="4">
    <source>
        <dbReference type="ARBA" id="ARBA00022989"/>
    </source>
</evidence>
<evidence type="ECO:0000256" key="10">
    <source>
        <dbReference type="SAM" id="Phobius"/>
    </source>
</evidence>
<dbReference type="GO" id="GO:0005886">
    <property type="term" value="C:plasma membrane"/>
    <property type="evidence" value="ECO:0007669"/>
    <property type="project" value="TreeGrafter"/>
</dbReference>
<reference evidence="12" key="1">
    <citation type="submission" date="2021-01" db="EMBL/GenBank/DDBJ databases">
        <authorList>
            <person name="Corre E."/>
            <person name="Pelletier E."/>
            <person name="Niang G."/>
            <person name="Scheremetjew M."/>
            <person name="Finn R."/>
            <person name="Kale V."/>
            <person name="Holt S."/>
            <person name="Cochrane G."/>
            <person name="Meng A."/>
            <person name="Brown T."/>
            <person name="Cohen L."/>
        </authorList>
    </citation>
    <scope>NUCLEOTIDE SEQUENCE</scope>
    <source>
        <strain evidence="12">CCMP127</strain>
    </source>
</reference>
<keyword evidence="4 10" id="KW-1133">Transmembrane helix</keyword>
<feature type="transmembrane region" description="Helical" evidence="10">
    <location>
        <begin position="602"/>
        <end position="631"/>
    </location>
</feature>
<dbReference type="InterPro" id="IPR018422">
    <property type="entry name" value="Cation/H_exchanger_CPA1"/>
</dbReference>
<feature type="compositionally biased region" description="Polar residues" evidence="9">
    <location>
        <begin position="927"/>
        <end position="941"/>
    </location>
</feature>
<dbReference type="PANTHER" id="PTHR10110:SF187">
    <property type="entry name" value="SODIUM_HYDROGEN EXCHANGER"/>
    <property type="match status" value="1"/>
</dbReference>
<feature type="region of interest" description="Disordered" evidence="9">
    <location>
        <begin position="342"/>
        <end position="364"/>
    </location>
</feature>
<feature type="compositionally biased region" description="Basic and acidic residues" evidence="9">
    <location>
        <begin position="1"/>
        <end position="10"/>
    </location>
</feature>
<dbReference type="GO" id="GO:0015386">
    <property type="term" value="F:potassium:proton antiporter activity"/>
    <property type="evidence" value="ECO:0007669"/>
    <property type="project" value="TreeGrafter"/>
</dbReference>
<evidence type="ECO:0000256" key="9">
    <source>
        <dbReference type="SAM" id="MobiDB-lite"/>
    </source>
</evidence>
<feature type="compositionally biased region" description="Basic residues" evidence="9">
    <location>
        <begin position="955"/>
        <end position="969"/>
    </location>
</feature>
<dbReference type="InterPro" id="IPR004709">
    <property type="entry name" value="NaH_exchanger"/>
</dbReference>
<feature type="transmembrane region" description="Helical" evidence="10">
    <location>
        <begin position="59"/>
        <end position="78"/>
    </location>
</feature>
<feature type="transmembrane region" description="Helical" evidence="10">
    <location>
        <begin position="495"/>
        <end position="514"/>
    </location>
</feature>
<keyword evidence="8" id="KW-0739">Sodium transport</keyword>
<evidence type="ECO:0000256" key="3">
    <source>
        <dbReference type="ARBA" id="ARBA00022692"/>
    </source>
</evidence>
<keyword evidence="6" id="KW-0406">Ion transport</keyword>
<feature type="transmembrane region" description="Helical" evidence="10">
    <location>
        <begin position="882"/>
        <end position="902"/>
    </location>
</feature>
<evidence type="ECO:0000256" key="7">
    <source>
        <dbReference type="ARBA" id="ARBA00023136"/>
    </source>
</evidence>
<evidence type="ECO:0000256" key="8">
    <source>
        <dbReference type="ARBA" id="ARBA00023201"/>
    </source>
</evidence>
<sequence length="980" mass="109387">MESDDSKESDSSNSIPEEQHQNQHQPNPQTQQRQTNSQNNMAKRQIAPGQHHHHFRRRYLFMASGFTILVLVFLLRSYESAYLGFEDTQNIKLVYSKENEKKIVVVETPSRSSWLWSSKKPTNLPAVTDVDATKITPRYSVPLHAAEALQCRESVVNFVINATDGKDECVGLQRAFDQTCGVGSATVDSGAATPDRRLNRRRKKRWAQDVLSSAYFFKRWRVWLYRMSRWTYLSIGWLGNVFTTGDFDCENPFFFAEDEIVEAWSQAEYLVEHDLDQYAYVDVIQGWERQRAMASRHLQETENVTTAIDNRTKVTYTLDLPTAQKHASEHLVDQTLSLHQGDKLADAPSNNTEEAAVVDKKDVPKSAKTQQQPVAVYDPVELRRCCASILNVYHENCSTDDEETISDSRLFFVVCVMAACGTVKSLIRHFKVLWLPEAAGCILVGVVSGYIVMFFPHHDLSFDGHWFLRIMVPPIIFEAALSIDKRSFNKHIVPIVFYAVGGTLMATLLTAYMVHQGSHMLRHVCTPLPYVEALTFGALISSIDPIAVLSVLSNMGMTDMDTIYVLIFGESLLNDGVAIVLFETLVRFLDDSIIIDSEEISAAAVHFSVVAIGSLLVGMGAGMLGTVYFWIFHGCQTPLVEVLMFFCWALLPYYICDGIEWSGIVCTVATGFVMDIHIVGQRAEEAEAADVTEHTESADRSPSPDRVMKSFVNRRDRRPIFSSPNGQLSEESRAHIGFVAEIISTTMETAIFAYLGLFLFSHRYHWNVWHTLIAIFSCGASRAVMIPTMSFFANWITKLQQATQLCIPNPSRNGTVNCGRGAANGAGAAAGQRGVVVDKKMQMILWFAGLRGAMSFALVEHVPLYDSSTGEGTPLKPEMKAMTSASILFTVFVLGGYTFYVMEHLGMSPSNSRKIGQSQIELPLLLPTNSTGSNGGAVTSSYDDDDDDRSLTSPRARRRPPATRLRSKSPSRVDLSKNNV</sequence>
<dbReference type="Gene3D" id="6.10.140.1330">
    <property type="match status" value="1"/>
</dbReference>
<keyword evidence="5" id="KW-0915">Sodium</keyword>
<dbReference type="InterPro" id="IPR006153">
    <property type="entry name" value="Cation/H_exchanger_TM"/>
</dbReference>
<proteinExistence type="predicted"/>
<feature type="transmembrane region" description="Helical" evidence="10">
    <location>
        <begin position="434"/>
        <end position="454"/>
    </location>
</feature>
<gene>
    <name evidence="12" type="ORF">ACOF00016_LOCUS1227</name>
</gene>
<accession>A0A7S3KWJ9</accession>
<feature type="transmembrane region" description="Helical" evidence="10">
    <location>
        <begin position="772"/>
        <end position="793"/>
    </location>
</feature>
<feature type="domain" description="Cation/H+ exchanger transmembrane" evidence="11">
    <location>
        <begin position="427"/>
        <end position="685"/>
    </location>
</feature>
<evidence type="ECO:0000256" key="6">
    <source>
        <dbReference type="ARBA" id="ARBA00023065"/>
    </source>
</evidence>
<feature type="transmembrane region" description="Helical" evidence="10">
    <location>
        <begin position="534"/>
        <end position="552"/>
    </location>
</feature>